<gene>
    <name evidence="5" type="ORF">BXT84_08060</name>
</gene>
<evidence type="ECO:0008006" key="7">
    <source>
        <dbReference type="Google" id="ProtNLM"/>
    </source>
</evidence>
<dbReference type="InterPro" id="IPR025736">
    <property type="entry name" value="PucR_C-HTH_dom"/>
</dbReference>
<dbReference type="InterPro" id="IPR042070">
    <property type="entry name" value="PucR_C-HTH_sf"/>
</dbReference>
<evidence type="ECO:0000313" key="6">
    <source>
        <dbReference type="Proteomes" id="UP000325292"/>
    </source>
</evidence>
<dbReference type="InterPro" id="IPR041522">
    <property type="entry name" value="CdaR_GGDEF"/>
</dbReference>
<keyword evidence="6" id="KW-1185">Reference proteome</keyword>
<evidence type="ECO:0000256" key="1">
    <source>
        <dbReference type="ARBA" id="ARBA00006754"/>
    </source>
</evidence>
<feature type="domain" description="PucR C-terminal helix-turn-helix" evidence="3">
    <location>
        <begin position="439"/>
        <end position="497"/>
    </location>
</feature>
<dbReference type="PANTHER" id="PTHR33744">
    <property type="entry name" value="CARBOHYDRATE DIACID REGULATOR"/>
    <property type="match status" value="1"/>
</dbReference>
<dbReference type="EMBL" id="CP019454">
    <property type="protein sequence ID" value="AUW93905.1"/>
    <property type="molecule type" value="Genomic_DNA"/>
</dbReference>
<feature type="domain" description="CdaR GGDEF-like" evidence="4">
    <location>
        <begin position="276"/>
        <end position="386"/>
    </location>
</feature>
<sequence length="516" mass="57692">MVVLRDVLKRQPFADATVIAGHTGVNRPVKWVHIGEIPNIGEFLRGGELVLSTGVGLSTEEQRRTFVLGLVKAQASGVVIELGAYFTQIPQDLIDLANAHDLPVIVFSHLVRFLDLSQEVNSLLISQHHRILEDLDALSGRLRKVLLSTEGLTALFEASFDVLKRPLAYLSRATDDKVQLGDWPFALVPVRQNALHPLVESSPAPYLRQTISVFGQPVGDVAILLSTNYVDEYLYLALDRITTAAAQEIIRMDTLEKRKRQEEAVLLEQLFFAEHPSETLLQRCRSRYNLTSTRRYRVCVVPNDSASPRAHAAIQRLSPLLATALLSQTDRDIWLISGREGDITNLPQLLGTYLGERPNHIGLSAPYRDPAQMHQAFSEAYDAAQVASHLDSTRPQCYEKLGAYRWILATPPDVLRRLVIHPELGPLLQPEHGKETEGLLQTLEALLTFNGSKQEVSQWLGIHRQTLYARIRALKSLLGHDFLVFERRVAIENALLAYRFLCSQGEMPSRAAPPSS</sequence>
<dbReference type="Pfam" id="PF17853">
    <property type="entry name" value="GGDEF_2"/>
    <property type="match status" value="1"/>
</dbReference>
<dbReference type="PANTHER" id="PTHR33744:SF1">
    <property type="entry name" value="DNA-BINDING TRANSCRIPTIONAL ACTIVATOR ADER"/>
    <property type="match status" value="1"/>
</dbReference>
<organism evidence="5 6">
    <name type="scientific">Sulfobacillus thermotolerans</name>
    <dbReference type="NCBI Taxonomy" id="338644"/>
    <lineage>
        <taxon>Bacteria</taxon>
        <taxon>Bacillati</taxon>
        <taxon>Bacillota</taxon>
        <taxon>Clostridia</taxon>
        <taxon>Eubacteriales</taxon>
        <taxon>Clostridiales Family XVII. Incertae Sedis</taxon>
        <taxon>Sulfobacillus</taxon>
    </lineage>
</organism>
<dbReference type="Gene3D" id="1.10.10.2840">
    <property type="entry name" value="PucR C-terminal helix-turn-helix domain"/>
    <property type="match status" value="1"/>
</dbReference>
<dbReference type="Pfam" id="PF13556">
    <property type="entry name" value="HTH_30"/>
    <property type="match status" value="1"/>
</dbReference>
<feature type="domain" description="Purine catabolism PurC-like" evidence="2">
    <location>
        <begin position="6"/>
        <end position="123"/>
    </location>
</feature>
<evidence type="ECO:0000313" key="5">
    <source>
        <dbReference type="EMBL" id="AUW93905.1"/>
    </source>
</evidence>
<evidence type="ECO:0000259" key="2">
    <source>
        <dbReference type="Pfam" id="PF07905"/>
    </source>
</evidence>
<name>A0ABM6RR25_9FIRM</name>
<reference evidence="5 6" key="1">
    <citation type="journal article" date="2019" name="Sci. Rep.">
        <title>Sulfobacillus thermotolerans: new insights into resistance and metabolic capacities of acidophilic chemolithotrophs.</title>
        <authorList>
            <person name="Panyushkina A.E."/>
            <person name="Babenko V.V."/>
            <person name="Nikitina A.S."/>
            <person name="Selezneva O.V."/>
            <person name="Tsaplina I.A."/>
            <person name="Letarova M.A."/>
            <person name="Kostryukova E.S."/>
            <person name="Letarov A.V."/>
        </authorList>
    </citation>
    <scope>NUCLEOTIDE SEQUENCE [LARGE SCALE GENOMIC DNA]</scope>
    <source>
        <strain evidence="5 6">Kr1</strain>
    </source>
</reference>
<dbReference type="InterPro" id="IPR012914">
    <property type="entry name" value="PucR_dom"/>
</dbReference>
<accession>A0ABM6RR25</accession>
<evidence type="ECO:0000259" key="4">
    <source>
        <dbReference type="Pfam" id="PF17853"/>
    </source>
</evidence>
<comment type="similarity">
    <text evidence="1">Belongs to the CdaR family.</text>
</comment>
<dbReference type="Pfam" id="PF07905">
    <property type="entry name" value="PucR"/>
    <property type="match status" value="1"/>
</dbReference>
<evidence type="ECO:0000259" key="3">
    <source>
        <dbReference type="Pfam" id="PF13556"/>
    </source>
</evidence>
<protein>
    <recommendedName>
        <fullName evidence="7">PucR family transcriptional regulator</fullName>
    </recommendedName>
</protein>
<dbReference type="InterPro" id="IPR051448">
    <property type="entry name" value="CdaR-like_regulators"/>
</dbReference>
<dbReference type="Proteomes" id="UP000325292">
    <property type="component" value="Chromosome"/>
</dbReference>
<proteinExistence type="inferred from homology"/>